<evidence type="ECO:0000256" key="6">
    <source>
        <dbReference type="RuleBase" id="RU361235"/>
    </source>
</evidence>
<feature type="signal peptide" evidence="6">
    <location>
        <begin position="1"/>
        <end position="21"/>
    </location>
</feature>
<dbReference type="PROSITE" id="PS00941">
    <property type="entry name" value="CARBOXYLESTERASE_B_2"/>
    <property type="match status" value="1"/>
</dbReference>
<feature type="domain" description="Carboxylesterase type B" evidence="7">
    <location>
        <begin position="47"/>
        <end position="545"/>
    </location>
</feature>
<keyword evidence="9" id="KW-1185">Reference proteome</keyword>
<comment type="similarity">
    <text evidence="1 6">Belongs to the type-B carboxylesterase/lipase family.</text>
</comment>
<keyword evidence="2" id="KW-0719">Serine esterase</keyword>
<evidence type="ECO:0000256" key="4">
    <source>
        <dbReference type="ARBA" id="ARBA00023157"/>
    </source>
</evidence>
<dbReference type="VEuPathDB" id="VectorBase:ADIR000290"/>
<proteinExistence type="inferred from homology"/>
<dbReference type="InterPro" id="IPR002018">
    <property type="entry name" value="CarbesteraseB"/>
</dbReference>
<name>A0A182MY36_9DIPT</name>
<dbReference type="GO" id="GO:0052689">
    <property type="term" value="F:carboxylic ester hydrolase activity"/>
    <property type="evidence" value="ECO:0007669"/>
    <property type="project" value="UniProtKB-KW"/>
</dbReference>
<reference evidence="8" key="2">
    <citation type="submission" date="2020-05" db="UniProtKB">
        <authorList>
            <consortium name="EnsemblMetazoa"/>
        </authorList>
    </citation>
    <scope>IDENTIFICATION</scope>
    <source>
        <strain evidence="8">WRAIR2</strain>
    </source>
</reference>
<accession>A0A182MY36</accession>
<protein>
    <recommendedName>
        <fullName evidence="6">Carboxylic ester hydrolase</fullName>
        <ecNumber evidence="6">3.1.1.-</ecNumber>
    </recommendedName>
</protein>
<organism evidence="8 9">
    <name type="scientific">Anopheles dirus</name>
    <dbReference type="NCBI Taxonomy" id="7168"/>
    <lineage>
        <taxon>Eukaryota</taxon>
        <taxon>Metazoa</taxon>
        <taxon>Ecdysozoa</taxon>
        <taxon>Arthropoda</taxon>
        <taxon>Hexapoda</taxon>
        <taxon>Insecta</taxon>
        <taxon>Pterygota</taxon>
        <taxon>Neoptera</taxon>
        <taxon>Endopterygota</taxon>
        <taxon>Diptera</taxon>
        <taxon>Nematocera</taxon>
        <taxon>Culicoidea</taxon>
        <taxon>Culicidae</taxon>
        <taxon>Anophelinae</taxon>
        <taxon>Anopheles</taxon>
    </lineage>
</organism>
<evidence type="ECO:0000313" key="9">
    <source>
        <dbReference type="Proteomes" id="UP000075884"/>
    </source>
</evidence>
<reference evidence="9" key="1">
    <citation type="submission" date="2013-03" db="EMBL/GenBank/DDBJ databases">
        <title>The Genome Sequence of Anopheles dirus WRAIR2.</title>
        <authorList>
            <consortium name="The Broad Institute Genomics Platform"/>
            <person name="Neafsey D.E."/>
            <person name="Walton C."/>
            <person name="Walker B."/>
            <person name="Young S.K."/>
            <person name="Zeng Q."/>
            <person name="Gargeya S."/>
            <person name="Fitzgerald M."/>
            <person name="Haas B."/>
            <person name="Abouelleil A."/>
            <person name="Allen A.W."/>
            <person name="Alvarado L."/>
            <person name="Arachchi H.M."/>
            <person name="Berlin A.M."/>
            <person name="Chapman S.B."/>
            <person name="Gainer-Dewar J."/>
            <person name="Goldberg J."/>
            <person name="Griggs A."/>
            <person name="Gujja S."/>
            <person name="Hansen M."/>
            <person name="Howarth C."/>
            <person name="Imamovic A."/>
            <person name="Ireland A."/>
            <person name="Larimer J."/>
            <person name="McCowan C."/>
            <person name="Murphy C."/>
            <person name="Pearson M."/>
            <person name="Poon T.W."/>
            <person name="Priest M."/>
            <person name="Roberts A."/>
            <person name="Saif S."/>
            <person name="Shea T."/>
            <person name="Sisk P."/>
            <person name="Sykes S."/>
            <person name="Wortman J."/>
            <person name="Nusbaum C."/>
            <person name="Birren B."/>
        </authorList>
    </citation>
    <scope>NUCLEOTIDE SEQUENCE [LARGE SCALE GENOMIC DNA]</scope>
    <source>
        <strain evidence="9">WRAIR2</strain>
    </source>
</reference>
<dbReference type="STRING" id="7168.A0A182MY36"/>
<dbReference type="Gene3D" id="3.40.50.1820">
    <property type="entry name" value="alpha/beta hydrolase"/>
    <property type="match status" value="1"/>
</dbReference>
<keyword evidence="4" id="KW-1015">Disulfide bond</keyword>
<evidence type="ECO:0000256" key="3">
    <source>
        <dbReference type="ARBA" id="ARBA00022801"/>
    </source>
</evidence>
<keyword evidence="6" id="KW-0732">Signal</keyword>
<evidence type="ECO:0000313" key="8">
    <source>
        <dbReference type="EnsemblMetazoa" id="ADIR000290-PA"/>
    </source>
</evidence>
<evidence type="ECO:0000256" key="1">
    <source>
        <dbReference type="ARBA" id="ARBA00005964"/>
    </source>
</evidence>
<evidence type="ECO:0000259" key="7">
    <source>
        <dbReference type="Pfam" id="PF00135"/>
    </source>
</evidence>
<dbReference type="EnsemblMetazoa" id="ADIR000290-RA">
    <property type="protein sequence ID" value="ADIR000290-PA"/>
    <property type="gene ID" value="ADIR000290"/>
</dbReference>
<evidence type="ECO:0000256" key="5">
    <source>
        <dbReference type="ARBA" id="ARBA00023180"/>
    </source>
</evidence>
<keyword evidence="5" id="KW-0325">Glycoprotein</keyword>
<dbReference type="InterPro" id="IPR050309">
    <property type="entry name" value="Type-B_Carboxylest/Lipase"/>
</dbReference>
<feature type="chain" id="PRO_5007950930" description="Carboxylic ester hydrolase" evidence="6">
    <location>
        <begin position="22"/>
        <end position="604"/>
    </location>
</feature>
<sequence length="604" mass="69360">MRSTTFLLLLIACWSVDLVVTVPAEVIDDDDEPNACTIQLGEDAIGEGTHNRTFNDVPYCAFLGIRYAKPPIGELRFADPVRLDPAGHQNYTAYGSVCPQYDNINRQEGVQGDEDCLFLNVFAPVLEKGVKYPVLVFVHGGSFIAGSGEVHGVDLLMENELIVVTLNYRLGVLGFLKNERQNITGNYGLKDQLAALRWVRRNVHHFGGDPERVTLMGHSAGAASVTHHLYHEHARGLFHGVIVLSGSALAPWAVLYDYQRCLDNYLRDVPATTLSEIRELNFRELFIPDAKFRYVFAYCSMFYTCFIPTLEDQPSETAYFARPPHETVHVERPQQIPMLVSETSTEFKFLLPHVFNFWMSNNYLNRRTPEVKQQIGDILENVGAWAVAQGLEPSKKHFYRNMANMANVVYPIRRLLNELGKHLEDDQLYYLRFEFDGKFGEYKKKIYTSFLETDEYGALHGDDLGYIFSPYNLREALANRSEYRRELSVHIRTVELIANFVKYGNPTPKKSKLSGLLWPAYSEVNNRTEYLNIDEEFTVRRVDNSRNLHYLIWKVVYECLYYTNCEPLTKLEDFSQQYAAMVSPSRNKVDDYDQLDDDIKNNVS</sequence>
<dbReference type="InterPro" id="IPR019826">
    <property type="entry name" value="Carboxylesterase_B_AS"/>
</dbReference>
<evidence type="ECO:0000256" key="2">
    <source>
        <dbReference type="ARBA" id="ARBA00022487"/>
    </source>
</evidence>
<dbReference type="PROSITE" id="PS00122">
    <property type="entry name" value="CARBOXYLESTERASE_B_1"/>
    <property type="match status" value="1"/>
</dbReference>
<dbReference type="PANTHER" id="PTHR11559">
    <property type="entry name" value="CARBOXYLESTERASE"/>
    <property type="match status" value="1"/>
</dbReference>
<dbReference type="AlphaFoldDB" id="A0A182MY36"/>
<dbReference type="SUPFAM" id="SSF53474">
    <property type="entry name" value="alpha/beta-Hydrolases"/>
    <property type="match status" value="1"/>
</dbReference>
<dbReference type="InterPro" id="IPR029058">
    <property type="entry name" value="AB_hydrolase_fold"/>
</dbReference>
<dbReference type="Pfam" id="PF00135">
    <property type="entry name" value="COesterase"/>
    <property type="match status" value="1"/>
</dbReference>
<dbReference type="InterPro" id="IPR019819">
    <property type="entry name" value="Carboxylesterase_B_CS"/>
</dbReference>
<dbReference type="EC" id="3.1.1.-" evidence="6"/>
<dbReference type="Proteomes" id="UP000075884">
    <property type="component" value="Unassembled WGS sequence"/>
</dbReference>
<keyword evidence="3 6" id="KW-0378">Hydrolase</keyword>